<dbReference type="RefSeq" id="WP_068250230.1">
    <property type="nucleotide sequence ID" value="NZ_CP015515.1"/>
</dbReference>
<protein>
    <submittedName>
        <fullName evidence="1">Uncharacterized protein</fullName>
    </submittedName>
</protein>
<evidence type="ECO:0000313" key="1">
    <source>
        <dbReference type="EMBL" id="AND15258.1"/>
    </source>
</evidence>
<dbReference type="EMBL" id="CP015515">
    <property type="protein sequence ID" value="AND15258.1"/>
    <property type="molecule type" value="Genomic_DNA"/>
</dbReference>
<name>A0A160KQI3_9MICO</name>
<gene>
    <name evidence="1" type="ORF">A6122_0089</name>
</gene>
<reference evidence="1 2" key="1">
    <citation type="submission" date="2016-05" db="EMBL/GenBank/DDBJ databases">
        <title>Complete genome sequence of Rathayibacter tritici NCPPB 1953.</title>
        <authorList>
            <person name="Park J."/>
            <person name="Lee H.-H."/>
            <person name="Lee S.-W."/>
            <person name="Seo Y.-S."/>
        </authorList>
    </citation>
    <scope>NUCLEOTIDE SEQUENCE [LARGE SCALE GENOMIC DNA]</scope>
    <source>
        <strain evidence="1 2">NCPPB 1953</strain>
    </source>
</reference>
<dbReference type="PATRIC" id="fig|33888.3.peg.106"/>
<dbReference type="KEGG" id="rtn:A6122_0089"/>
<evidence type="ECO:0000313" key="2">
    <source>
        <dbReference type="Proteomes" id="UP000077071"/>
    </source>
</evidence>
<keyword evidence="2" id="KW-1185">Reference proteome</keyword>
<accession>A0A160KQI3</accession>
<sequence>MQVTLTDETGVDGKVLLFGDLAHDTIRKIFDYSEYDDREQYHVAVNPSSTAKSGRRLPRILVIAGCDHVIASFMSTSLAFTRAGLLRDGR</sequence>
<dbReference type="AlphaFoldDB" id="A0A160KQI3"/>
<dbReference type="STRING" id="33888.A6122_0089"/>
<proteinExistence type="predicted"/>
<organism evidence="1 2">
    <name type="scientific">Rathayibacter tritici</name>
    <dbReference type="NCBI Taxonomy" id="33888"/>
    <lineage>
        <taxon>Bacteria</taxon>
        <taxon>Bacillati</taxon>
        <taxon>Actinomycetota</taxon>
        <taxon>Actinomycetes</taxon>
        <taxon>Micrococcales</taxon>
        <taxon>Microbacteriaceae</taxon>
        <taxon>Rathayibacter</taxon>
    </lineage>
</organism>
<dbReference type="Proteomes" id="UP000077071">
    <property type="component" value="Chromosome"/>
</dbReference>